<dbReference type="EMBL" id="AP006618">
    <property type="protein sequence ID" value="BAD56984.1"/>
    <property type="molecule type" value="Genomic_DNA"/>
</dbReference>
<reference evidence="9 10" key="1">
    <citation type="journal article" date="2004" name="Proc. Natl. Acad. Sci. U.S.A.">
        <title>The complete genomic sequence of Nocardia farcinica IFM 10152.</title>
        <authorList>
            <person name="Ishikawa J."/>
            <person name="Yamashita A."/>
            <person name="Mikami Y."/>
            <person name="Hoshino Y."/>
            <person name="Kurita H."/>
            <person name="Hotta K."/>
            <person name="Shiba T."/>
            <person name="Hattori M."/>
        </authorList>
    </citation>
    <scope>NUCLEOTIDE SEQUENCE [LARGE SCALE GENOMIC DNA]</scope>
    <source>
        <strain evidence="9 10">IFM 10152</strain>
    </source>
</reference>
<evidence type="ECO:0000313" key="9">
    <source>
        <dbReference type="EMBL" id="BAD56984.1"/>
    </source>
</evidence>
<dbReference type="GO" id="GO:0055085">
    <property type="term" value="P:transmembrane transport"/>
    <property type="evidence" value="ECO:0007669"/>
    <property type="project" value="InterPro"/>
</dbReference>
<keyword evidence="2 7" id="KW-0813">Transport</keyword>
<dbReference type="GO" id="GO:0005886">
    <property type="term" value="C:plasma membrane"/>
    <property type="evidence" value="ECO:0007669"/>
    <property type="project" value="UniProtKB-SubCell"/>
</dbReference>
<gene>
    <name evidence="9" type="ordered locus">NFA_21380</name>
</gene>
<feature type="transmembrane region" description="Helical" evidence="7">
    <location>
        <begin position="188"/>
        <end position="209"/>
    </location>
</feature>
<dbReference type="InterPro" id="IPR050366">
    <property type="entry name" value="BP-dependent_transpt_permease"/>
</dbReference>
<dbReference type="SUPFAM" id="SSF161098">
    <property type="entry name" value="MetI-like"/>
    <property type="match status" value="1"/>
</dbReference>
<dbReference type="PANTHER" id="PTHR43386:SF25">
    <property type="entry name" value="PEPTIDE ABC TRANSPORTER PERMEASE PROTEIN"/>
    <property type="match status" value="1"/>
</dbReference>
<feature type="transmembrane region" description="Helical" evidence="7">
    <location>
        <begin position="127"/>
        <end position="145"/>
    </location>
</feature>
<dbReference type="Pfam" id="PF00528">
    <property type="entry name" value="BPD_transp_1"/>
    <property type="match status" value="1"/>
</dbReference>
<dbReference type="Proteomes" id="UP000006820">
    <property type="component" value="Chromosome"/>
</dbReference>
<dbReference type="PROSITE" id="PS50928">
    <property type="entry name" value="ABC_TM1"/>
    <property type="match status" value="1"/>
</dbReference>
<evidence type="ECO:0000256" key="6">
    <source>
        <dbReference type="ARBA" id="ARBA00023136"/>
    </source>
</evidence>
<feature type="transmembrane region" description="Helical" evidence="7">
    <location>
        <begin position="102"/>
        <end position="121"/>
    </location>
</feature>
<evidence type="ECO:0000256" key="5">
    <source>
        <dbReference type="ARBA" id="ARBA00022989"/>
    </source>
</evidence>
<proteinExistence type="inferred from homology"/>
<evidence type="ECO:0000256" key="2">
    <source>
        <dbReference type="ARBA" id="ARBA00022448"/>
    </source>
</evidence>
<dbReference type="eggNOG" id="COG1173">
    <property type="taxonomic scope" value="Bacteria"/>
</dbReference>
<dbReference type="RefSeq" id="WP_011208669.1">
    <property type="nucleotide sequence ID" value="NC_006361.1"/>
</dbReference>
<organism evidence="9 10">
    <name type="scientific">Nocardia farcinica (strain IFM 10152)</name>
    <dbReference type="NCBI Taxonomy" id="247156"/>
    <lineage>
        <taxon>Bacteria</taxon>
        <taxon>Bacillati</taxon>
        <taxon>Actinomycetota</taxon>
        <taxon>Actinomycetes</taxon>
        <taxon>Mycobacteriales</taxon>
        <taxon>Nocardiaceae</taxon>
        <taxon>Nocardia</taxon>
    </lineage>
</organism>
<feature type="domain" description="ABC transmembrane type-1" evidence="8">
    <location>
        <begin position="62"/>
        <end position="252"/>
    </location>
</feature>
<comment type="subcellular location">
    <subcellularLocation>
        <location evidence="1 7">Cell membrane</location>
        <topology evidence="1 7">Multi-pass membrane protein</topology>
    </subcellularLocation>
</comment>
<dbReference type="STRING" id="247156.NFA_21380"/>
<comment type="similarity">
    <text evidence="7">Belongs to the binding-protein-dependent transport system permease family.</text>
</comment>
<dbReference type="AlphaFoldDB" id="Q5YXV7"/>
<keyword evidence="10" id="KW-1185">Reference proteome</keyword>
<dbReference type="PANTHER" id="PTHR43386">
    <property type="entry name" value="OLIGOPEPTIDE TRANSPORT SYSTEM PERMEASE PROTEIN APPC"/>
    <property type="match status" value="1"/>
</dbReference>
<name>Q5YXV7_NOCFA</name>
<evidence type="ECO:0000256" key="4">
    <source>
        <dbReference type="ARBA" id="ARBA00022692"/>
    </source>
</evidence>
<feature type="transmembrane region" description="Helical" evidence="7">
    <location>
        <begin position="229"/>
        <end position="252"/>
    </location>
</feature>
<evidence type="ECO:0000256" key="3">
    <source>
        <dbReference type="ARBA" id="ARBA00022475"/>
    </source>
</evidence>
<evidence type="ECO:0000259" key="8">
    <source>
        <dbReference type="PROSITE" id="PS50928"/>
    </source>
</evidence>
<keyword evidence="3" id="KW-1003">Cell membrane</keyword>
<evidence type="ECO:0000256" key="1">
    <source>
        <dbReference type="ARBA" id="ARBA00004651"/>
    </source>
</evidence>
<keyword evidence="6 7" id="KW-0472">Membrane</keyword>
<dbReference type="HOGENOM" id="CLU_028518_5_2_11"/>
<keyword evidence="5 7" id="KW-1133">Transmembrane helix</keyword>
<evidence type="ECO:0000313" key="10">
    <source>
        <dbReference type="Proteomes" id="UP000006820"/>
    </source>
</evidence>
<accession>Q5YXV7</accession>
<sequence length="274" mass="28818">MSPRRVLAGTLVAIPVLVALAGPVLADRAPRTRQAPFGPSVWSPFGTDRLGRDVLAAALSGGRTFLLVAVSTVLLAYLVGFLIGVAAAATDRTWLDELLMRPIDVLLCLPSLLIIMVAAIRTRGSEIAIAAAVALALVAPTARFVRMAARSVVHGPVMDALRMQGESRGYRYGRYAAREMARPVAADMALRFTVAVYFLASANFLGLGFDTTSTDWAVSVAANKDALTTVPWAVALPAGLIVALIVGINLLCDDLLADPRTLAVRAAVRTGKSA</sequence>
<keyword evidence="4 7" id="KW-0812">Transmembrane</keyword>
<dbReference type="OrthoDB" id="6637947at2"/>
<evidence type="ECO:0000256" key="7">
    <source>
        <dbReference type="RuleBase" id="RU363032"/>
    </source>
</evidence>
<protein>
    <submittedName>
        <fullName evidence="9">Putative transporter</fullName>
    </submittedName>
</protein>
<dbReference type="GeneID" id="61132899"/>
<dbReference type="InterPro" id="IPR000515">
    <property type="entry name" value="MetI-like"/>
</dbReference>
<dbReference type="KEGG" id="nfa:NFA_21380"/>
<dbReference type="InterPro" id="IPR035906">
    <property type="entry name" value="MetI-like_sf"/>
</dbReference>
<feature type="transmembrane region" description="Helical" evidence="7">
    <location>
        <begin position="65"/>
        <end position="90"/>
    </location>
</feature>